<dbReference type="AlphaFoldDB" id="A0A371ICX9"/>
<protein>
    <recommendedName>
        <fullName evidence="3">Integrase catalytic domain-containing protein</fullName>
    </recommendedName>
</protein>
<evidence type="ECO:0008006" key="3">
    <source>
        <dbReference type="Google" id="ProtNLM"/>
    </source>
</evidence>
<reference evidence="1" key="1">
    <citation type="submission" date="2018-05" db="EMBL/GenBank/DDBJ databases">
        <title>Draft genome of Mucuna pruriens seed.</title>
        <authorList>
            <person name="Nnadi N.E."/>
            <person name="Vos R."/>
            <person name="Hasami M.H."/>
            <person name="Devisetty U.K."/>
            <person name="Aguiy J.C."/>
        </authorList>
    </citation>
    <scope>NUCLEOTIDE SEQUENCE [LARGE SCALE GENOMIC DNA]</scope>
    <source>
        <strain evidence="1">JCA_2017</strain>
    </source>
</reference>
<evidence type="ECO:0000313" key="2">
    <source>
        <dbReference type="Proteomes" id="UP000257109"/>
    </source>
</evidence>
<dbReference type="Proteomes" id="UP000257109">
    <property type="component" value="Unassembled WGS sequence"/>
</dbReference>
<keyword evidence="2" id="KW-1185">Reference proteome</keyword>
<name>A0A371ICX9_MUCPR</name>
<comment type="caution">
    <text evidence="1">The sequence shown here is derived from an EMBL/GenBank/DDBJ whole genome shotgun (WGS) entry which is preliminary data.</text>
</comment>
<accession>A0A371ICX9</accession>
<dbReference type="InterPro" id="IPR012337">
    <property type="entry name" value="RNaseH-like_sf"/>
</dbReference>
<dbReference type="GO" id="GO:0003676">
    <property type="term" value="F:nucleic acid binding"/>
    <property type="evidence" value="ECO:0007669"/>
    <property type="project" value="InterPro"/>
</dbReference>
<organism evidence="1 2">
    <name type="scientific">Mucuna pruriens</name>
    <name type="common">Velvet bean</name>
    <name type="synonym">Dolichos pruriens</name>
    <dbReference type="NCBI Taxonomy" id="157652"/>
    <lineage>
        <taxon>Eukaryota</taxon>
        <taxon>Viridiplantae</taxon>
        <taxon>Streptophyta</taxon>
        <taxon>Embryophyta</taxon>
        <taxon>Tracheophyta</taxon>
        <taxon>Spermatophyta</taxon>
        <taxon>Magnoliopsida</taxon>
        <taxon>eudicotyledons</taxon>
        <taxon>Gunneridae</taxon>
        <taxon>Pentapetalae</taxon>
        <taxon>rosids</taxon>
        <taxon>fabids</taxon>
        <taxon>Fabales</taxon>
        <taxon>Fabaceae</taxon>
        <taxon>Papilionoideae</taxon>
        <taxon>50 kb inversion clade</taxon>
        <taxon>NPAAA clade</taxon>
        <taxon>indigoferoid/millettioid clade</taxon>
        <taxon>Phaseoleae</taxon>
        <taxon>Mucuna</taxon>
    </lineage>
</organism>
<proteinExistence type="predicted"/>
<sequence length="82" mass="9514">MTHAMPWYVYICNYLVASTYPKGASKAVKEKLENDAKYYICEDPYMFGMLKVLISDQGSHFYNRAMAMLLNKYGMMHRVSIA</sequence>
<dbReference type="Gene3D" id="3.30.420.10">
    <property type="entry name" value="Ribonuclease H-like superfamily/Ribonuclease H"/>
    <property type="match status" value="1"/>
</dbReference>
<dbReference type="EMBL" id="QJKJ01000393">
    <property type="protein sequence ID" value="RDY12860.1"/>
    <property type="molecule type" value="Genomic_DNA"/>
</dbReference>
<feature type="non-terminal residue" evidence="1">
    <location>
        <position position="1"/>
    </location>
</feature>
<dbReference type="InterPro" id="IPR036397">
    <property type="entry name" value="RNaseH_sf"/>
</dbReference>
<evidence type="ECO:0000313" key="1">
    <source>
        <dbReference type="EMBL" id="RDY12860.1"/>
    </source>
</evidence>
<dbReference type="SUPFAM" id="SSF53098">
    <property type="entry name" value="Ribonuclease H-like"/>
    <property type="match status" value="1"/>
</dbReference>
<dbReference type="OrthoDB" id="1304243at2759"/>
<gene>
    <name evidence="1" type="ORF">CR513_02287</name>
</gene>